<name>A0A9D2Q9K8_9FIRM</name>
<proteinExistence type="predicted"/>
<evidence type="ECO:0000313" key="3">
    <source>
        <dbReference type="EMBL" id="HJC75408.1"/>
    </source>
</evidence>
<sequence length="71" mass="7923">MTAETNYSKTSALSSGGSDTYSVSDIAIILGISKKSAYKLCEQNFFISKRIGRIIRVNKKSFEDWLNGRPE</sequence>
<evidence type="ECO:0000313" key="4">
    <source>
        <dbReference type="Proteomes" id="UP000823902"/>
    </source>
</evidence>
<feature type="region of interest" description="Disordered" evidence="1">
    <location>
        <begin position="1"/>
        <end position="20"/>
    </location>
</feature>
<protein>
    <submittedName>
        <fullName evidence="3">Helix-turn-helix domain-containing protein</fullName>
    </submittedName>
</protein>
<dbReference type="Proteomes" id="UP000823902">
    <property type="component" value="Unassembled WGS sequence"/>
</dbReference>
<reference evidence="3" key="2">
    <citation type="submission" date="2021-04" db="EMBL/GenBank/DDBJ databases">
        <authorList>
            <person name="Gilroy R."/>
        </authorList>
    </citation>
    <scope>NUCLEOTIDE SEQUENCE</scope>
    <source>
        <strain evidence="3">CHK196-7946</strain>
    </source>
</reference>
<gene>
    <name evidence="3" type="ORF">H9697_10775</name>
</gene>
<dbReference type="Pfam" id="PF12728">
    <property type="entry name" value="HTH_17"/>
    <property type="match status" value="1"/>
</dbReference>
<dbReference type="EMBL" id="DWVY01000055">
    <property type="protein sequence ID" value="HJC75408.1"/>
    <property type="molecule type" value="Genomic_DNA"/>
</dbReference>
<evidence type="ECO:0000259" key="2">
    <source>
        <dbReference type="Pfam" id="PF12728"/>
    </source>
</evidence>
<organism evidence="3 4">
    <name type="scientific">Candidatus Mediterraneibacter faecavium</name>
    <dbReference type="NCBI Taxonomy" id="2838668"/>
    <lineage>
        <taxon>Bacteria</taxon>
        <taxon>Bacillati</taxon>
        <taxon>Bacillota</taxon>
        <taxon>Clostridia</taxon>
        <taxon>Lachnospirales</taxon>
        <taxon>Lachnospiraceae</taxon>
        <taxon>Mediterraneibacter</taxon>
    </lineage>
</organism>
<dbReference type="InterPro" id="IPR041657">
    <property type="entry name" value="HTH_17"/>
</dbReference>
<dbReference type="AlphaFoldDB" id="A0A9D2Q9K8"/>
<comment type="caution">
    <text evidence="3">The sequence shown here is derived from an EMBL/GenBank/DDBJ whole genome shotgun (WGS) entry which is preliminary data.</text>
</comment>
<feature type="domain" description="Helix-turn-helix" evidence="2">
    <location>
        <begin position="21"/>
        <end position="69"/>
    </location>
</feature>
<accession>A0A9D2Q9K8</accession>
<evidence type="ECO:0000256" key="1">
    <source>
        <dbReference type="SAM" id="MobiDB-lite"/>
    </source>
</evidence>
<reference evidence="3" key="1">
    <citation type="journal article" date="2021" name="PeerJ">
        <title>Extensive microbial diversity within the chicken gut microbiome revealed by metagenomics and culture.</title>
        <authorList>
            <person name="Gilroy R."/>
            <person name="Ravi A."/>
            <person name="Getino M."/>
            <person name="Pursley I."/>
            <person name="Horton D.L."/>
            <person name="Alikhan N.F."/>
            <person name="Baker D."/>
            <person name="Gharbi K."/>
            <person name="Hall N."/>
            <person name="Watson M."/>
            <person name="Adriaenssens E.M."/>
            <person name="Foster-Nyarko E."/>
            <person name="Jarju S."/>
            <person name="Secka A."/>
            <person name="Antonio M."/>
            <person name="Oren A."/>
            <person name="Chaudhuri R.R."/>
            <person name="La Ragione R."/>
            <person name="Hildebrand F."/>
            <person name="Pallen M.J."/>
        </authorList>
    </citation>
    <scope>NUCLEOTIDE SEQUENCE</scope>
    <source>
        <strain evidence="3">CHK196-7946</strain>
    </source>
</reference>